<dbReference type="Gene3D" id="3.40.390.10">
    <property type="entry name" value="Collagenase (Catalytic Domain)"/>
    <property type="match status" value="1"/>
</dbReference>
<dbReference type="PANTHER" id="PTHR30164:SF2">
    <property type="entry name" value="PROTEIN MTFA"/>
    <property type="match status" value="1"/>
</dbReference>
<dbReference type="InterPro" id="IPR042252">
    <property type="entry name" value="MtfA_N"/>
</dbReference>
<dbReference type="InterPro" id="IPR024079">
    <property type="entry name" value="MetalloPept_cat_dom_sf"/>
</dbReference>
<dbReference type="Proteomes" id="UP000582981">
    <property type="component" value="Unassembled WGS sequence"/>
</dbReference>
<name>A0A7Y7WKC1_9PSED</name>
<dbReference type="InterPro" id="IPR010384">
    <property type="entry name" value="MtfA_fam"/>
</dbReference>
<dbReference type="SUPFAM" id="SSF55486">
    <property type="entry name" value="Metalloproteases ('zincins'), catalytic domain"/>
    <property type="match status" value="1"/>
</dbReference>
<gene>
    <name evidence="1" type="ORF">HX829_31885</name>
</gene>
<evidence type="ECO:0000313" key="2">
    <source>
        <dbReference type="Proteomes" id="UP000582981"/>
    </source>
</evidence>
<evidence type="ECO:0000313" key="1">
    <source>
        <dbReference type="EMBL" id="NWB51082.1"/>
    </source>
</evidence>
<organism evidence="1 2">
    <name type="scientific">Pseudomonas gingeri</name>
    <dbReference type="NCBI Taxonomy" id="117681"/>
    <lineage>
        <taxon>Bacteria</taxon>
        <taxon>Pseudomonadati</taxon>
        <taxon>Pseudomonadota</taxon>
        <taxon>Gammaproteobacteria</taxon>
        <taxon>Pseudomonadales</taxon>
        <taxon>Pseudomonadaceae</taxon>
        <taxon>Pseudomonas</taxon>
    </lineage>
</organism>
<reference evidence="1 2" key="1">
    <citation type="submission" date="2020-04" db="EMBL/GenBank/DDBJ databases">
        <title>Molecular characterization of pseudomonads from Agaricus bisporus reveal novel blotch 2 pathogens in Western Europe.</title>
        <authorList>
            <person name="Taparia T."/>
            <person name="Krijger M."/>
            <person name="Haynes E."/>
            <person name="Elpinstone J.G."/>
            <person name="Noble R."/>
            <person name="Van Der Wolf J."/>
        </authorList>
    </citation>
    <scope>NUCLEOTIDE SEQUENCE [LARGE SCALE GENOMIC DNA]</scope>
    <source>
        <strain evidence="1 2">F1001</strain>
    </source>
</reference>
<dbReference type="RefSeq" id="WP_177145790.1">
    <property type="nucleotide sequence ID" value="NZ_JACAPU010000051.1"/>
</dbReference>
<dbReference type="GO" id="GO:0005829">
    <property type="term" value="C:cytosol"/>
    <property type="evidence" value="ECO:0007669"/>
    <property type="project" value="TreeGrafter"/>
</dbReference>
<dbReference type="Gene3D" id="1.10.472.150">
    <property type="entry name" value="Glucose-regulated metallo-peptidase M90, N-terminal domain"/>
    <property type="match status" value="1"/>
</dbReference>
<dbReference type="GO" id="GO:0008237">
    <property type="term" value="F:metallopeptidase activity"/>
    <property type="evidence" value="ECO:0007669"/>
    <property type="project" value="InterPro"/>
</dbReference>
<proteinExistence type="predicted"/>
<dbReference type="EMBL" id="JACAPU010000051">
    <property type="protein sequence ID" value="NWB51082.1"/>
    <property type="molecule type" value="Genomic_DNA"/>
</dbReference>
<dbReference type="PANTHER" id="PTHR30164">
    <property type="entry name" value="MTFA PEPTIDASE"/>
    <property type="match status" value="1"/>
</dbReference>
<dbReference type="FunFam" id="3.40.390.10:FF:000012">
    <property type="entry name" value="Protein MtfA"/>
    <property type="match status" value="1"/>
</dbReference>
<dbReference type="CDD" id="cd20169">
    <property type="entry name" value="Peptidase_M90_mtfA"/>
    <property type="match status" value="1"/>
</dbReference>
<comment type="caution">
    <text evidence="1">The sequence shown here is derived from an EMBL/GenBank/DDBJ whole genome shotgun (WGS) entry which is preliminary data.</text>
</comment>
<dbReference type="Pfam" id="PF06167">
    <property type="entry name" value="Peptidase_M90"/>
    <property type="match status" value="1"/>
</dbReference>
<dbReference type="AlphaFoldDB" id="A0A7Y7WKC1"/>
<sequence length="279" mass="31976">MWSLSAWRRRRTLARHPVTDETWHRVREHLSILDGLSIAEDRWLREHSVLFLDDKYLSALPGVELDQESRLLLAAQAQLPLLHLGDLNWYQGFHEIVLYPDDFLSPQRHRDASGVEHEWDAEHSGEAWQQGPIILAWPGVQASGGWEGYNLVIHELAHKLDMLSGSANGLPPLHSDMRVGDWAKVMQHAYDDLNRQLDRNPDADTAIDPYAAENPAEFFAVTSEYFFSAPDILATAYPQVYEQLRAFYRQDPLARLQHLQAHDPRYQPEAQGPDATPHL</sequence>
<protein>
    <submittedName>
        <fullName evidence="1">Zinc-dependent peptidase</fullName>
    </submittedName>
</protein>
<dbReference type="GO" id="GO:0004177">
    <property type="term" value="F:aminopeptidase activity"/>
    <property type="evidence" value="ECO:0007669"/>
    <property type="project" value="TreeGrafter"/>
</dbReference>
<accession>A0A7Y7WKC1</accession>